<evidence type="ECO:0000256" key="1">
    <source>
        <dbReference type="ARBA" id="ARBA00004127"/>
    </source>
</evidence>
<keyword evidence="12 14" id="KW-0472">Membrane</keyword>
<dbReference type="EC" id="7.2.1.1" evidence="14"/>
<accession>A0ABR4XJZ0</accession>
<feature type="transmembrane region" description="Helical" evidence="14">
    <location>
        <begin position="75"/>
        <end position="96"/>
    </location>
</feature>
<dbReference type="PIRSF" id="PIRSF006102">
    <property type="entry name" value="NQR_DE"/>
    <property type="match status" value="1"/>
</dbReference>
<dbReference type="NCBIfam" id="NF006777">
    <property type="entry name" value="PRK09292.1"/>
    <property type="match status" value="1"/>
</dbReference>
<evidence type="ECO:0000256" key="11">
    <source>
        <dbReference type="ARBA" id="ARBA00023075"/>
    </source>
</evidence>
<comment type="catalytic activity">
    <reaction evidence="14">
        <text>a ubiquinone + n Na(+)(in) + NADH + H(+) = a ubiquinol + n Na(+)(out) + NAD(+)</text>
        <dbReference type="Rhea" id="RHEA:47748"/>
        <dbReference type="Rhea" id="RHEA-COMP:9565"/>
        <dbReference type="Rhea" id="RHEA-COMP:9566"/>
        <dbReference type="ChEBI" id="CHEBI:15378"/>
        <dbReference type="ChEBI" id="CHEBI:16389"/>
        <dbReference type="ChEBI" id="CHEBI:17976"/>
        <dbReference type="ChEBI" id="CHEBI:29101"/>
        <dbReference type="ChEBI" id="CHEBI:57540"/>
        <dbReference type="ChEBI" id="CHEBI:57945"/>
        <dbReference type="EC" id="7.2.1.1"/>
    </reaction>
</comment>
<keyword evidence="3 14" id="KW-1003">Cell membrane</keyword>
<sequence length="209" mass="22559">MALLSKKNKEILIGPLSKNNPVVVQMLGICSALAVTSKLEPSLVMAISVTVVIAFANVIISLLRNTIPNRIRIIVQLVVVAALVTIVSEVLKAFAYDVNKQLSVFVGLIITNCILMGRLEAFALGNKPGASFLDGIGNGLGYGIILVIVGFFRELFGSGTLLGYQVVPDSFYEMGYVNNGLMILPPMALIIVALVIWVHRSYTPELQEK</sequence>
<evidence type="ECO:0000256" key="9">
    <source>
        <dbReference type="ARBA" id="ARBA00023053"/>
    </source>
</evidence>
<proteinExistence type="inferred from homology"/>
<evidence type="ECO:0000313" key="16">
    <source>
        <dbReference type="Proteomes" id="UP000030101"/>
    </source>
</evidence>
<evidence type="ECO:0000256" key="10">
    <source>
        <dbReference type="ARBA" id="ARBA00023065"/>
    </source>
</evidence>
<gene>
    <name evidence="14" type="primary">nqrD</name>
    <name evidence="15" type="ORF">HQ43_06330</name>
</gene>
<name>A0ABR4XJZ0_9PORP</name>
<keyword evidence="10 14" id="KW-0406">Ion transport</keyword>
<comment type="subunit">
    <text evidence="14">Composed of six subunits; NqrA, NqrB, NqrC, NqrD, NqrE and NqrF.</text>
</comment>
<dbReference type="InterPro" id="IPR003667">
    <property type="entry name" value="NqrDE/RnfAE"/>
</dbReference>
<keyword evidence="16" id="KW-1185">Reference proteome</keyword>
<evidence type="ECO:0000256" key="7">
    <source>
        <dbReference type="ARBA" id="ARBA00022989"/>
    </source>
</evidence>
<evidence type="ECO:0000256" key="12">
    <source>
        <dbReference type="ARBA" id="ARBA00023136"/>
    </source>
</evidence>
<feature type="transmembrane region" description="Helical" evidence="14">
    <location>
        <begin position="136"/>
        <end position="156"/>
    </location>
</feature>
<dbReference type="NCBIfam" id="TIGR01939">
    <property type="entry name" value="nqrD"/>
    <property type="match status" value="1"/>
</dbReference>
<evidence type="ECO:0000256" key="3">
    <source>
        <dbReference type="ARBA" id="ARBA00022475"/>
    </source>
</evidence>
<evidence type="ECO:0000256" key="8">
    <source>
        <dbReference type="ARBA" id="ARBA00023027"/>
    </source>
</evidence>
<evidence type="ECO:0000256" key="6">
    <source>
        <dbReference type="ARBA" id="ARBA00022967"/>
    </source>
</evidence>
<keyword evidence="2 14" id="KW-0813">Transport</keyword>
<keyword evidence="4" id="KW-0997">Cell inner membrane</keyword>
<organism evidence="15 16">
    <name type="scientific">Porphyromonas canoris</name>
    <dbReference type="NCBI Taxonomy" id="36875"/>
    <lineage>
        <taxon>Bacteria</taxon>
        <taxon>Pseudomonadati</taxon>
        <taxon>Bacteroidota</taxon>
        <taxon>Bacteroidia</taxon>
        <taxon>Bacteroidales</taxon>
        <taxon>Porphyromonadaceae</taxon>
        <taxon>Porphyromonas</taxon>
    </lineage>
</organism>
<evidence type="ECO:0000256" key="4">
    <source>
        <dbReference type="ARBA" id="ARBA00022519"/>
    </source>
</evidence>
<dbReference type="RefSeq" id="WP_036791087.1">
    <property type="nucleotide sequence ID" value="NZ_JQZV01000013.1"/>
</dbReference>
<dbReference type="HAMAP" id="MF_00428">
    <property type="entry name" value="NqrD"/>
    <property type="match status" value="1"/>
</dbReference>
<evidence type="ECO:0000256" key="14">
    <source>
        <dbReference type="HAMAP-Rule" id="MF_00428"/>
    </source>
</evidence>
<keyword evidence="5 14" id="KW-0812">Transmembrane</keyword>
<keyword evidence="13 14" id="KW-0739">Sodium transport</keyword>
<keyword evidence="6 14" id="KW-1278">Translocase</keyword>
<dbReference type="InterPro" id="IPR011292">
    <property type="entry name" value="NqrD"/>
</dbReference>
<protein>
    <recommendedName>
        <fullName evidence="14">Na(+)-translocating NADH-quinone reductase subunit D</fullName>
        <shortName evidence="14">Na(+)-NQR subunit D</shortName>
        <shortName evidence="14">Na(+)-translocating NQR subunit D</shortName>
        <ecNumber evidence="14">7.2.1.1</ecNumber>
    </recommendedName>
    <alternativeName>
        <fullName evidence="14">NQR complex subunit D</fullName>
    </alternativeName>
    <alternativeName>
        <fullName evidence="14">NQR-1 subunit D</fullName>
    </alternativeName>
</protein>
<keyword evidence="8 14" id="KW-0520">NAD</keyword>
<comment type="subcellular location">
    <subcellularLocation>
        <location evidence="14">Cell membrane</location>
        <topology evidence="14">Multi-pass membrane protein</topology>
    </subcellularLocation>
    <subcellularLocation>
        <location evidence="1">Endomembrane system</location>
        <topology evidence="1">Multi-pass membrane protein</topology>
    </subcellularLocation>
</comment>
<comment type="similarity">
    <text evidence="14">Belongs to the NqrDE/RnfAE family.</text>
</comment>
<dbReference type="Pfam" id="PF02508">
    <property type="entry name" value="Rnf-Nqr"/>
    <property type="match status" value="1"/>
</dbReference>
<dbReference type="Proteomes" id="UP000030101">
    <property type="component" value="Unassembled WGS sequence"/>
</dbReference>
<feature type="transmembrane region" description="Helical" evidence="14">
    <location>
        <begin position="176"/>
        <end position="199"/>
    </location>
</feature>
<dbReference type="PANTHER" id="PTHR30586">
    <property type="entry name" value="ELECTRON TRANSPORT COMPLEX PROTEIN RNFE"/>
    <property type="match status" value="1"/>
</dbReference>
<keyword evidence="9 14" id="KW-0915">Sodium</keyword>
<comment type="function">
    <text evidence="14">NQR complex catalyzes the reduction of ubiquinone-1 to ubiquinol by two successive reactions, coupled with the transport of Na(+) ions from the cytoplasm to the periplasm. NqrA to NqrE are probably involved in the second step, the conversion of ubisemiquinone to ubiquinol.</text>
</comment>
<feature type="transmembrane region" description="Helical" evidence="14">
    <location>
        <begin position="102"/>
        <end position="124"/>
    </location>
</feature>
<evidence type="ECO:0000256" key="13">
    <source>
        <dbReference type="ARBA" id="ARBA00023201"/>
    </source>
</evidence>
<evidence type="ECO:0000256" key="2">
    <source>
        <dbReference type="ARBA" id="ARBA00022448"/>
    </source>
</evidence>
<keyword evidence="11 14" id="KW-0830">Ubiquinone</keyword>
<keyword evidence="7 14" id="KW-1133">Transmembrane helix</keyword>
<feature type="transmembrane region" description="Helical" evidence="14">
    <location>
        <begin position="43"/>
        <end position="63"/>
    </location>
</feature>
<reference evidence="15 16" key="1">
    <citation type="submission" date="2014-08" db="EMBL/GenBank/DDBJ databases">
        <title>Porphyromonas canoris strain:OH2762 Genome sequencing.</title>
        <authorList>
            <person name="Wallis C."/>
            <person name="Deusch O."/>
            <person name="O'Flynn C."/>
            <person name="Davis I."/>
            <person name="Jospin G."/>
            <person name="Darling A.E."/>
            <person name="Coil D.A."/>
            <person name="Alexiev A."/>
            <person name="Horsfall A."/>
            <person name="Kirkwood N."/>
            <person name="Harris S."/>
            <person name="Eisen J.A."/>
        </authorList>
    </citation>
    <scope>NUCLEOTIDE SEQUENCE [LARGE SCALE GENOMIC DNA]</scope>
    <source>
        <strain evidence="16">COT-108 OH2762</strain>
    </source>
</reference>
<dbReference type="PANTHER" id="PTHR30586:SF1">
    <property type="entry name" value="NA(+)-TRANSLOCATING NADH-QUINONE REDUCTASE SUBUNIT D"/>
    <property type="match status" value="1"/>
</dbReference>
<dbReference type="EMBL" id="JQZV01000013">
    <property type="protein sequence ID" value="KGN91711.1"/>
    <property type="molecule type" value="Genomic_DNA"/>
</dbReference>
<evidence type="ECO:0000256" key="5">
    <source>
        <dbReference type="ARBA" id="ARBA00022692"/>
    </source>
</evidence>
<comment type="caution">
    <text evidence="15">The sequence shown here is derived from an EMBL/GenBank/DDBJ whole genome shotgun (WGS) entry which is preliminary data.</text>
</comment>
<evidence type="ECO:0000313" key="15">
    <source>
        <dbReference type="EMBL" id="KGN91711.1"/>
    </source>
</evidence>